<keyword evidence="2" id="KW-1185">Reference proteome</keyword>
<evidence type="ECO:0000313" key="1">
    <source>
        <dbReference type="EMBL" id="TMS14595.1"/>
    </source>
</evidence>
<accession>A0ACD3R5A8</accession>
<proteinExistence type="predicted"/>
<name>A0ACD3R5A8_LARCR</name>
<dbReference type="Proteomes" id="UP000793456">
    <property type="component" value="Chromosome X"/>
</dbReference>
<protein>
    <submittedName>
        <fullName evidence="1">Uncharacterized protein</fullName>
    </submittedName>
</protein>
<comment type="caution">
    <text evidence="1">The sequence shown here is derived from an EMBL/GenBank/DDBJ whole genome shotgun (WGS) entry which is preliminary data.</text>
</comment>
<reference evidence="1" key="1">
    <citation type="submission" date="2018-11" db="EMBL/GenBank/DDBJ databases">
        <title>The sequence and de novo assembly of Larimichthys crocea genome using PacBio and Hi-C technologies.</title>
        <authorList>
            <person name="Xu P."/>
            <person name="Chen B."/>
            <person name="Zhou Z."/>
            <person name="Ke Q."/>
            <person name="Wu Y."/>
            <person name="Bai H."/>
            <person name="Pu F."/>
        </authorList>
    </citation>
    <scope>NUCLEOTIDE SEQUENCE</scope>
    <source>
        <tissue evidence="1">Muscle</tissue>
    </source>
</reference>
<sequence>MWKVAYHFKIKTLTCYLGKATAGRSNGKNYPNICVKAVCTRTVCLEGSRPTRGTSSCSLLTFSQHGGHQRKPGDTVPPMVWPGYYQVTILGINKQISVDAAYFPVTSSDEPRAVSLPQDPHGNTMLSCLSSSFLCPLIDAASHSETTHPEPEEVLVTASELEDTHVVCILDLCHLGGDKVEVLINKVYRVTEVCLDLVL</sequence>
<evidence type="ECO:0000313" key="2">
    <source>
        <dbReference type="Proteomes" id="UP000793456"/>
    </source>
</evidence>
<dbReference type="EMBL" id="CM011683">
    <property type="protein sequence ID" value="TMS14595.1"/>
    <property type="molecule type" value="Genomic_DNA"/>
</dbReference>
<organism evidence="1 2">
    <name type="scientific">Larimichthys crocea</name>
    <name type="common">Large yellow croaker</name>
    <name type="synonym">Pseudosciaena crocea</name>
    <dbReference type="NCBI Taxonomy" id="215358"/>
    <lineage>
        <taxon>Eukaryota</taxon>
        <taxon>Metazoa</taxon>
        <taxon>Chordata</taxon>
        <taxon>Craniata</taxon>
        <taxon>Vertebrata</taxon>
        <taxon>Euteleostomi</taxon>
        <taxon>Actinopterygii</taxon>
        <taxon>Neopterygii</taxon>
        <taxon>Teleostei</taxon>
        <taxon>Neoteleostei</taxon>
        <taxon>Acanthomorphata</taxon>
        <taxon>Eupercaria</taxon>
        <taxon>Sciaenidae</taxon>
        <taxon>Larimichthys</taxon>
    </lineage>
</organism>
<gene>
    <name evidence="1" type="ORF">E3U43_023075</name>
</gene>